<dbReference type="CDD" id="cd14498">
    <property type="entry name" value="DSP"/>
    <property type="match status" value="1"/>
</dbReference>
<evidence type="ECO:0000259" key="1">
    <source>
        <dbReference type="SMART" id="SM00195"/>
    </source>
</evidence>
<dbReference type="Gene3D" id="3.90.190.10">
    <property type="entry name" value="Protein tyrosine phosphatase superfamily"/>
    <property type="match status" value="1"/>
</dbReference>
<organism evidence="2 3">
    <name type="scientific">Effrenium voratum</name>
    <dbReference type="NCBI Taxonomy" id="2562239"/>
    <lineage>
        <taxon>Eukaryota</taxon>
        <taxon>Sar</taxon>
        <taxon>Alveolata</taxon>
        <taxon>Dinophyceae</taxon>
        <taxon>Suessiales</taxon>
        <taxon>Symbiodiniaceae</taxon>
        <taxon>Effrenium</taxon>
    </lineage>
</organism>
<feature type="domain" description="Tyrosine-protein phosphatase" evidence="1">
    <location>
        <begin position="20"/>
        <end position="148"/>
    </location>
</feature>
<dbReference type="AlphaFoldDB" id="A0AA36IVL9"/>
<proteinExistence type="predicted"/>
<dbReference type="PANTHER" id="PTHR46377">
    <property type="entry name" value="DUAL SPECIFICITY PROTEIN PHOSPHATASE 19"/>
    <property type="match status" value="1"/>
</dbReference>
<dbReference type="SUPFAM" id="SSF52799">
    <property type="entry name" value="(Phosphotyrosine protein) phosphatases II"/>
    <property type="match status" value="1"/>
</dbReference>
<dbReference type="Gene3D" id="3.30.559.10">
    <property type="entry name" value="Chloramphenicol acetyltransferase-like domain"/>
    <property type="match status" value="1"/>
</dbReference>
<evidence type="ECO:0000313" key="3">
    <source>
        <dbReference type="Proteomes" id="UP001178507"/>
    </source>
</evidence>
<dbReference type="GO" id="GO:0005737">
    <property type="term" value="C:cytoplasm"/>
    <property type="evidence" value="ECO:0007669"/>
    <property type="project" value="TreeGrafter"/>
</dbReference>
<evidence type="ECO:0000313" key="2">
    <source>
        <dbReference type="EMBL" id="CAJ1394421.1"/>
    </source>
</evidence>
<dbReference type="InterPro" id="IPR000340">
    <property type="entry name" value="Dual-sp_phosphatase_cat-dom"/>
</dbReference>
<accession>A0AA36IVL9</accession>
<dbReference type="Pfam" id="PF00782">
    <property type="entry name" value="DSPc"/>
    <property type="match status" value="1"/>
</dbReference>
<dbReference type="SMART" id="SM00195">
    <property type="entry name" value="DSPc"/>
    <property type="match status" value="1"/>
</dbReference>
<keyword evidence="3" id="KW-1185">Reference proteome</keyword>
<gene>
    <name evidence="2" type="ORF">EVOR1521_LOCUS19075</name>
</gene>
<sequence>MPDEQQQSFFESLYHALDADANEIADGLFLGAAKAASDKAAMKKRKISHVLIAHPTMPEKHPNHFRYGRAPLVDIPNFNLLEMIPDALAFLREARSKGGKVFCYCAKGISRSSSLVIALLNALLLGSLPDLFLGGVSPARPNAKAEAKEVRLLDEEGSWIFLLLRGMTTVSFCRGELPITWLRDRLARLLAANPWLGGRLVRKSEAVYLSFGCDADAERHLQLLGPDVIQITADMPYELISQQVSGSPAEVRSGMDCLQNPREPLIRVSLCCEAGDRFALIVSLSHIIADGRFG</sequence>
<dbReference type="InterPro" id="IPR029021">
    <property type="entry name" value="Prot-tyrosine_phosphatase-like"/>
</dbReference>
<reference evidence="2" key="1">
    <citation type="submission" date="2023-08" db="EMBL/GenBank/DDBJ databases">
        <authorList>
            <person name="Chen Y."/>
            <person name="Shah S."/>
            <person name="Dougan E. K."/>
            <person name="Thang M."/>
            <person name="Chan C."/>
        </authorList>
    </citation>
    <scope>NUCLEOTIDE SEQUENCE</scope>
</reference>
<dbReference type="PANTHER" id="PTHR46377:SF1">
    <property type="entry name" value="DUAL SPECIFICITY PROTEIN PHOSPHATASE 19"/>
    <property type="match status" value="1"/>
</dbReference>
<name>A0AA36IVL9_9DINO</name>
<protein>
    <recommendedName>
        <fullName evidence="1">Tyrosine-protein phosphatase domain-containing protein</fullName>
    </recommendedName>
</protein>
<comment type="caution">
    <text evidence="2">The sequence shown here is derived from an EMBL/GenBank/DDBJ whole genome shotgun (WGS) entry which is preliminary data.</text>
</comment>
<dbReference type="GO" id="GO:0008579">
    <property type="term" value="F:JUN kinase phosphatase activity"/>
    <property type="evidence" value="ECO:0007669"/>
    <property type="project" value="TreeGrafter"/>
</dbReference>
<dbReference type="InterPro" id="IPR023213">
    <property type="entry name" value="CAT-like_dom_sf"/>
</dbReference>
<dbReference type="InterPro" id="IPR020422">
    <property type="entry name" value="TYR_PHOSPHATASE_DUAL_dom"/>
</dbReference>
<dbReference type="EMBL" id="CAUJNA010002835">
    <property type="protein sequence ID" value="CAJ1394421.1"/>
    <property type="molecule type" value="Genomic_DNA"/>
</dbReference>
<dbReference type="Proteomes" id="UP001178507">
    <property type="component" value="Unassembled WGS sequence"/>
</dbReference>